<dbReference type="InterPro" id="IPR005829">
    <property type="entry name" value="Sugar_transporter_CS"/>
</dbReference>
<keyword evidence="11" id="KW-0762">Sugar transport</keyword>
<evidence type="ECO:0000259" key="10">
    <source>
        <dbReference type="PROSITE" id="PS50850"/>
    </source>
</evidence>
<proteinExistence type="inferred from homology"/>
<dbReference type="EMBL" id="ML743574">
    <property type="protein sequence ID" value="KAE8137931.1"/>
    <property type="molecule type" value="Genomic_DNA"/>
</dbReference>
<dbReference type="InterPro" id="IPR003663">
    <property type="entry name" value="Sugar/inositol_transpt"/>
</dbReference>
<feature type="transmembrane region" description="Helical" evidence="9">
    <location>
        <begin position="9"/>
        <end position="27"/>
    </location>
</feature>
<name>A0A5N6SVX5_ASPPS</name>
<feature type="transmembrane region" description="Helical" evidence="9">
    <location>
        <begin position="96"/>
        <end position="116"/>
    </location>
</feature>
<dbReference type="GO" id="GO:0005351">
    <property type="term" value="F:carbohydrate:proton symporter activity"/>
    <property type="evidence" value="ECO:0007669"/>
    <property type="project" value="TreeGrafter"/>
</dbReference>
<dbReference type="InterPro" id="IPR036259">
    <property type="entry name" value="MFS_trans_sf"/>
</dbReference>
<dbReference type="NCBIfam" id="TIGR00879">
    <property type="entry name" value="SP"/>
    <property type="match status" value="1"/>
</dbReference>
<dbReference type="Pfam" id="PF00083">
    <property type="entry name" value="Sugar_tr"/>
    <property type="match status" value="1"/>
</dbReference>
<keyword evidence="5 9" id="KW-1133">Transmembrane helix</keyword>
<sequence>MFWRTPRTIQYAQIFLVIAPAFILYGYNQAGLSALLDLRDVICYFPQIDTVNTHGAKEAENSTIKGLINGCLQLGALVGALSCSVIGDVIGRRKTIFVAGICAAAGQILQCTAFSLGQFTMGRIVLGVGVGQLSVIVPVWQAESSSAGNRGRKVITAGIFICVGFVLSSWINLGFSKASLPPLQWRISLAIPALFSFIICVSIFTLPESPRWLVQKHRIAEATEALAQLNGMPSHDEHVQYGICQIRNSLETGPKVSIKDIFDRNDQNRLLYRFGLCLVIQTLQQLVGGNLISIYTTSIFERNLHLQGDIPAIVAASSLTWKFLCSFISFFAVDRLGRRWIFVISGTGMSMCMVAMAAATSFSSSNHAASIVAAVFIFIFNFCYPIGFLGGNFLYCAEIAPAHLRAAMSSISTANHWLWNFIITMVTPVALSSIGWKYYIVFAATSACVPLIVLPFFPETMNRNLELIDKVFKEAPTVWDIVPMARRLPQGDAQPNVGGMSEEKNAEGEVARAEQREFA</sequence>
<feature type="transmembrane region" description="Helical" evidence="9">
    <location>
        <begin position="417"/>
        <end position="434"/>
    </location>
</feature>
<evidence type="ECO:0000256" key="8">
    <source>
        <dbReference type="SAM" id="MobiDB-lite"/>
    </source>
</evidence>
<evidence type="ECO:0000256" key="4">
    <source>
        <dbReference type="ARBA" id="ARBA00022692"/>
    </source>
</evidence>
<dbReference type="InterPro" id="IPR005828">
    <property type="entry name" value="MFS_sugar_transport-like"/>
</dbReference>
<dbReference type="PROSITE" id="PS00216">
    <property type="entry name" value="SUGAR_TRANSPORT_1"/>
    <property type="match status" value="1"/>
</dbReference>
<dbReference type="PRINTS" id="PR00171">
    <property type="entry name" value="SUGRTRNSPORT"/>
</dbReference>
<evidence type="ECO:0000256" key="5">
    <source>
        <dbReference type="ARBA" id="ARBA00022989"/>
    </source>
</evidence>
<comment type="similarity">
    <text evidence="2 7">Belongs to the major facilitator superfamily. Sugar transporter (TC 2.A.1.1) family.</text>
</comment>
<feature type="region of interest" description="Disordered" evidence="8">
    <location>
        <begin position="490"/>
        <end position="519"/>
    </location>
</feature>
<comment type="subcellular location">
    <subcellularLocation>
        <location evidence="1">Membrane</location>
        <topology evidence="1">Multi-pass membrane protein</topology>
    </subcellularLocation>
</comment>
<reference evidence="11 12" key="1">
    <citation type="submission" date="2019-04" db="EMBL/GenBank/DDBJ databases">
        <title>Friends and foes A comparative genomics study of 23 Aspergillus species from section Flavi.</title>
        <authorList>
            <consortium name="DOE Joint Genome Institute"/>
            <person name="Kjaerbolling I."/>
            <person name="Vesth T."/>
            <person name="Frisvad J.C."/>
            <person name="Nybo J.L."/>
            <person name="Theobald S."/>
            <person name="Kildgaard S."/>
            <person name="Isbrandt T."/>
            <person name="Kuo A."/>
            <person name="Sato A."/>
            <person name="Lyhne E.K."/>
            <person name="Kogle M.E."/>
            <person name="Wiebenga A."/>
            <person name="Kun R.S."/>
            <person name="Lubbers R.J."/>
            <person name="Makela M.R."/>
            <person name="Barry K."/>
            <person name="Chovatia M."/>
            <person name="Clum A."/>
            <person name="Daum C."/>
            <person name="Haridas S."/>
            <person name="He G."/>
            <person name="LaButti K."/>
            <person name="Lipzen A."/>
            <person name="Mondo S."/>
            <person name="Riley R."/>
            <person name="Salamov A."/>
            <person name="Simmons B.A."/>
            <person name="Magnuson J.K."/>
            <person name="Henrissat B."/>
            <person name="Mortensen U.H."/>
            <person name="Larsen T.O."/>
            <person name="Devries R.P."/>
            <person name="Grigoriev I.V."/>
            <person name="Machida M."/>
            <person name="Baker S.E."/>
            <person name="Andersen M.R."/>
        </authorList>
    </citation>
    <scope>NUCLEOTIDE SEQUENCE [LARGE SCALE GENOMIC DNA]</scope>
    <source>
        <strain evidence="11 12">CBS 117625</strain>
    </source>
</reference>
<evidence type="ECO:0000256" key="9">
    <source>
        <dbReference type="SAM" id="Phobius"/>
    </source>
</evidence>
<feature type="transmembrane region" description="Helical" evidence="9">
    <location>
        <begin position="154"/>
        <end position="173"/>
    </location>
</feature>
<dbReference type="RefSeq" id="XP_031913994.1">
    <property type="nucleotide sequence ID" value="XM_032062030.1"/>
</dbReference>
<dbReference type="Proteomes" id="UP000325672">
    <property type="component" value="Unassembled WGS sequence"/>
</dbReference>
<dbReference type="AlphaFoldDB" id="A0A5N6SVX5"/>
<feature type="transmembrane region" description="Helical" evidence="9">
    <location>
        <begin position="312"/>
        <end position="333"/>
    </location>
</feature>
<evidence type="ECO:0000256" key="1">
    <source>
        <dbReference type="ARBA" id="ARBA00004141"/>
    </source>
</evidence>
<evidence type="ECO:0000256" key="2">
    <source>
        <dbReference type="ARBA" id="ARBA00010992"/>
    </source>
</evidence>
<dbReference type="PANTHER" id="PTHR48022:SF45">
    <property type="entry name" value="MAJOR FACILITATOR SUPERFAMILY (MFS) PROFILE DOMAIN-CONTAINING PROTEIN-RELATED"/>
    <property type="match status" value="1"/>
</dbReference>
<gene>
    <name evidence="11" type="ORF">BDV38DRAFT_292550</name>
</gene>
<keyword evidence="4 9" id="KW-0812">Transmembrane</keyword>
<dbReference type="InterPro" id="IPR050360">
    <property type="entry name" value="MFS_Sugar_Transporters"/>
</dbReference>
<evidence type="ECO:0000256" key="6">
    <source>
        <dbReference type="ARBA" id="ARBA00023136"/>
    </source>
</evidence>
<keyword evidence="3 7" id="KW-0813">Transport</keyword>
<feature type="compositionally biased region" description="Basic and acidic residues" evidence="8">
    <location>
        <begin position="501"/>
        <end position="519"/>
    </location>
</feature>
<dbReference type="OrthoDB" id="6612291at2759"/>
<keyword evidence="6 9" id="KW-0472">Membrane</keyword>
<feature type="transmembrane region" description="Helical" evidence="9">
    <location>
        <begin position="185"/>
        <end position="206"/>
    </location>
</feature>
<dbReference type="PANTHER" id="PTHR48022">
    <property type="entry name" value="PLASTIDIC GLUCOSE TRANSPORTER 4"/>
    <property type="match status" value="1"/>
</dbReference>
<dbReference type="GeneID" id="43646240"/>
<feature type="domain" description="Major facilitator superfamily (MFS) profile" evidence="10">
    <location>
        <begin position="14"/>
        <end position="461"/>
    </location>
</feature>
<dbReference type="PROSITE" id="PS50850">
    <property type="entry name" value="MFS"/>
    <property type="match status" value="1"/>
</dbReference>
<dbReference type="SUPFAM" id="SSF103473">
    <property type="entry name" value="MFS general substrate transporter"/>
    <property type="match status" value="1"/>
</dbReference>
<evidence type="ECO:0000256" key="3">
    <source>
        <dbReference type="ARBA" id="ARBA00022448"/>
    </source>
</evidence>
<keyword evidence="12" id="KW-1185">Reference proteome</keyword>
<dbReference type="Gene3D" id="1.20.1250.20">
    <property type="entry name" value="MFS general substrate transporter like domains"/>
    <property type="match status" value="1"/>
</dbReference>
<accession>A0A5N6SVX5</accession>
<feature type="transmembrane region" description="Helical" evidence="9">
    <location>
        <begin position="440"/>
        <end position="457"/>
    </location>
</feature>
<evidence type="ECO:0000313" key="11">
    <source>
        <dbReference type="EMBL" id="KAE8137931.1"/>
    </source>
</evidence>
<feature type="transmembrane region" description="Helical" evidence="9">
    <location>
        <begin position="67"/>
        <end position="89"/>
    </location>
</feature>
<dbReference type="GO" id="GO:0016020">
    <property type="term" value="C:membrane"/>
    <property type="evidence" value="ECO:0007669"/>
    <property type="project" value="UniProtKB-SubCell"/>
</dbReference>
<evidence type="ECO:0000313" key="12">
    <source>
        <dbReference type="Proteomes" id="UP000325672"/>
    </source>
</evidence>
<evidence type="ECO:0000256" key="7">
    <source>
        <dbReference type="RuleBase" id="RU003346"/>
    </source>
</evidence>
<feature type="transmembrane region" description="Helical" evidence="9">
    <location>
        <begin position="122"/>
        <end position="142"/>
    </location>
</feature>
<dbReference type="InterPro" id="IPR020846">
    <property type="entry name" value="MFS_dom"/>
</dbReference>
<feature type="transmembrane region" description="Helical" evidence="9">
    <location>
        <begin position="340"/>
        <end position="362"/>
    </location>
</feature>
<feature type="transmembrane region" description="Helical" evidence="9">
    <location>
        <begin position="270"/>
        <end position="292"/>
    </location>
</feature>
<feature type="transmembrane region" description="Helical" evidence="9">
    <location>
        <begin position="368"/>
        <end position="396"/>
    </location>
</feature>
<organism evidence="11 12">
    <name type="scientific">Aspergillus pseudotamarii</name>
    <dbReference type="NCBI Taxonomy" id="132259"/>
    <lineage>
        <taxon>Eukaryota</taxon>
        <taxon>Fungi</taxon>
        <taxon>Dikarya</taxon>
        <taxon>Ascomycota</taxon>
        <taxon>Pezizomycotina</taxon>
        <taxon>Eurotiomycetes</taxon>
        <taxon>Eurotiomycetidae</taxon>
        <taxon>Eurotiales</taxon>
        <taxon>Aspergillaceae</taxon>
        <taxon>Aspergillus</taxon>
        <taxon>Aspergillus subgen. Circumdati</taxon>
    </lineage>
</organism>
<protein>
    <submittedName>
        <fullName evidence="11">Sugar transporter</fullName>
    </submittedName>
</protein>